<dbReference type="Gene3D" id="2.40.50.40">
    <property type="match status" value="1"/>
</dbReference>
<gene>
    <name evidence="5" type="ORF">EC973_009409</name>
</gene>
<protein>
    <recommendedName>
        <fullName evidence="4">Chromo domain-containing protein</fullName>
    </recommendedName>
</protein>
<dbReference type="PROSITE" id="PS50013">
    <property type="entry name" value="CHROMO_2"/>
    <property type="match status" value="1"/>
</dbReference>
<dbReference type="SUPFAM" id="SSF54160">
    <property type="entry name" value="Chromo domain-like"/>
    <property type="match status" value="1"/>
</dbReference>
<keyword evidence="6" id="KW-1185">Reference proteome</keyword>
<evidence type="ECO:0000313" key="5">
    <source>
        <dbReference type="EMBL" id="KAF7720399.1"/>
    </source>
</evidence>
<dbReference type="AlphaFoldDB" id="A0A8H7EKR1"/>
<evidence type="ECO:0000256" key="1">
    <source>
        <dbReference type="ARBA" id="ARBA00004123"/>
    </source>
</evidence>
<dbReference type="OrthoDB" id="10267344at2759"/>
<dbReference type="InterPro" id="IPR023780">
    <property type="entry name" value="Chromo_domain"/>
</dbReference>
<organism evidence="5 6">
    <name type="scientific">Apophysomyces ossiformis</name>
    <dbReference type="NCBI Taxonomy" id="679940"/>
    <lineage>
        <taxon>Eukaryota</taxon>
        <taxon>Fungi</taxon>
        <taxon>Fungi incertae sedis</taxon>
        <taxon>Mucoromycota</taxon>
        <taxon>Mucoromycotina</taxon>
        <taxon>Mucoromycetes</taxon>
        <taxon>Mucorales</taxon>
        <taxon>Mucorineae</taxon>
        <taxon>Mucoraceae</taxon>
        <taxon>Apophysomyces</taxon>
    </lineage>
</organism>
<feature type="non-terminal residue" evidence="5">
    <location>
        <position position="1"/>
    </location>
</feature>
<dbReference type="GO" id="GO:0005634">
    <property type="term" value="C:nucleus"/>
    <property type="evidence" value="ECO:0007669"/>
    <property type="project" value="UniProtKB-SubCell"/>
</dbReference>
<feature type="compositionally biased region" description="Polar residues" evidence="3">
    <location>
        <begin position="109"/>
        <end position="125"/>
    </location>
</feature>
<comment type="subcellular location">
    <subcellularLocation>
        <location evidence="1">Nucleus</location>
    </subcellularLocation>
</comment>
<proteinExistence type="predicted"/>
<feature type="domain" description="Chromo" evidence="4">
    <location>
        <begin position="48"/>
        <end position="106"/>
    </location>
</feature>
<evidence type="ECO:0000256" key="3">
    <source>
        <dbReference type="SAM" id="MobiDB-lite"/>
    </source>
</evidence>
<dbReference type="Pfam" id="PF00385">
    <property type="entry name" value="Chromo"/>
    <property type="match status" value="1"/>
</dbReference>
<comment type="caution">
    <text evidence="5">The sequence shown here is derived from an EMBL/GenBank/DDBJ whole genome shotgun (WGS) entry which is preliminary data.</text>
</comment>
<dbReference type="SMART" id="SM00298">
    <property type="entry name" value="CHROMO"/>
    <property type="match status" value="1"/>
</dbReference>
<dbReference type="PANTHER" id="PTHR22812">
    <property type="entry name" value="CHROMOBOX PROTEIN"/>
    <property type="match status" value="1"/>
</dbReference>
<evidence type="ECO:0000256" key="2">
    <source>
        <dbReference type="ARBA" id="ARBA00023242"/>
    </source>
</evidence>
<feature type="compositionally biased region" description="Polar residues" evidence="3">
    <location>
        <begin position="132"/>
        <end position="147"/>
    </location>
</feature>
<feature type="region of interest" description="Disordered" evidence="3">
    <location>
        <begin position="109"/>
        <end position="165"/>
    </location>
</feature>
<dbReference type="EMBL" id="JABAYA010000901">
    <property type="protein sequence ID" value="KAF7720399.1"/>
    <property type="molecule type" value="Genomic_DNA"/>
</dbReference>
<keyword evidence="2" id="KW-0539">Nucleus</keyword>
<name>A0A8H7EKR1_9FUNG</name>
<evidence type="ECO:0000259" key="4">
    <source>
        <dbReference type="PROSITE" id="PS50013"/>
    </source>
</evidence>
<accession>A0A8H7EKR1</accession>
<dbReference type="InterPro" id="IPR000953">
    <property type="entry name" value="Chromo/chromo_shadow_dom"/>
</dbReference>
<dbReference type="Proteomes" id="UP000605846">
    <property type="component" value="Unassembled WGS sequence"/>
</dbReference>
<sequence length="165" mass="18638">GPYTVLRRTQGGSYVLQDETGTLMARDYTPSELKLISHDDIVPADELYEVQAIIGHKGTPGKREYLVRWKGYGKEDDSWLTPDKFTDPAFIDQYWIRLGEKTKNISKTQKANAVNESHSKANINTKSKHKTTSITDNATASVNSKPLSRTRPATPHSHNKRLKRN</sequence>
<reference evidence="5" key="1">
    <citation type="submission" date="2020-01" db="EMBL/GenBank/DDBJ databases">
        <title>Genome Sequencing of Three Apophysomyces-Like Fungal Strains Confirms a Novel Fungal Genus in the Mucoromycota with divergent Burkholderia-like Endosymbiotic Bacteria.</title>
        <authorList>
            <person name="Stajich J.E."/>
            <person name="Macias A.M."/>
            <person name="Carter-House D."/>
            <person name="Lovett B."/>
            <person name="Kasson L.R."/>
            <person name="Berry K."/>
            <person name="Grigoriev I."/>
            <person name="Chang Y."/>
            <person name="Spatafora J."/>
            <person name="Kasson M.T."/>
        </authorList>
    </citation>
    <scope>NUCLEOTIDE SEQUENCE</scope>
    <source>
        <strain evidence="5">NRRL A-21654</strain>
    </source>
</reference>
<dbReference type="InterPro" id="IPR051219">
    <property type="entry name" value="Heterochromatin_chromo-domain"/>
</dbReference>
<evidence type="ECO:0000313" key="6">
    <source>
        <dbReference type="Proteomes" id="UP000605846"/>
    </source>
</evidence>
<dbReference type="InterPro" id="IPR016197">
    <property type="entry name" value="Chromo-like_dom_sf"/>
</dbReference>